<gene>
    <name evidence="1" type="ORF">A3H64_03360</name>
</gene>
<evidence type="ECO:0000313" key="2">
    <source>
        <dbReference type="Proteomes" id="UP000178186"/>
    </source>
</evidence>
<dbReference type="EMBL" id="MHNY01000001">
    <property type="protein sequence ID" value="OGZ56911.1"/>
    <property type="molecule type" value="Genomic_DNA"/>
</dbReference>
<comment type="caution">
    <text evidence="1">The sequence shown here is derived from an EMBL/GenBank/DDBJ whole genome shotgun (WGS) entry which is preliminary data.</text>
</comment>
<dbReference type="Proteomes" id="UP000178186">
    <property type="component" value="Unassembled WGS sequence"/>
</dbReference>
<organism evidence="1 2">
    <name type="scientific">Candidatus Ryanbacteria bacterium RIFCSPLOWO2_02_FULL_45_11c</name>
    <dbReference type="NCBI Taxonomy" id="1802128"/>
    <lineage>
        <taxon>Bacteria</taxon>
        <taxon>Candidatus Ryaniibacteriota</taxon>
    </lineage>
</organism>
<dbReference type="AlphaFoldDB" id="A0A1G2H3W5"/>
<protein>
    <submittedName>
        <fullName evidence="1">Uncharacterized protein</fullName>
    </submittedName>
</protein>
<evidence type="ECO:0000313" key="1">
    <source>
        <dbReference type="EMBL" id="OGZ56911.1"/>
    </source>
</evidence>
<proteinExistence type="predicted"/>
<sequence length="84" mass="9563">MTRRRKETAVFFTTEVNIRETIEGHLALCAKEEIDSGRVTTVCGSHDELPVDRGFVYATVCSDCYRPFEAVAEGVRRWKASYTE</sequence>
<reference evidence="1 2" key="1">
    <citation type="journal article" date="2016" name="Nat. Commun.">
        <title>Thousands of microbial genomes shed light on interconnected biogeochemical processes in an aquifer system.</title>
        <authorList>
            <person name="Anantharaman K."/>
            <person name="Brown C.T."/>
            <person name="Hug L.A."/>
            <person name="Sharon I."/>
            <person name="Castelle C.J."/>
            <person name="Probst A.J."/>
            <person name="Thomas B.C."/>
            <person name="Singh A."/>
            <person name="Wilkins M.J."/>
            <person name="Karaoz U."/>
            <person name="Brodie E.L."/>
            <person name="Williams K.H."/>
            <person name="Hubbard S.S."/>
            <person name="Banfield J.F."/>
        </authorList>
    </citation>
    <scope>NUCLEOTIDE SEQUENCE [LARGE SCALE GENOMIC DNA]</scope>
</reference>
<accession>A0A1G2H3W5</accession>
<name>A0A1G2H3W5_9BACT</name>